<dbReference type="Pfam" id="PF00037">
    <property type="entry name" value="Fer4"/>
    <property type="match status" value="1"/>
</dbReference>
<keyword evidence="2" id="KW-0408">Iron</keyword>
<dbReference type="Proteomes" id="UP000230767">
    <property type="component" value="Unassembled WGS sequence"/>
</dbReference>
<dbReference type="Gene3D" id="3.30.70.20">
    <property type="match status" value="1"/>
</dbReference>
<evidence type="ECO:0000256" key="2">
    <source>
        <dbReference type="ARBA" id="ARBA00023004"/>
    </source>
</evidence>
<dbReference type="PROSITE" id="PS00198">
    <property type="entry name" value="4FE4S_FER_1"/>
    <property type="match status" value="1"/>
</dbReference>
<proteinExistence type="predicted"/>
<keyword evidence="1" id="KW-0479">Metal-binding</keyword>
<dbReference type="PROSITE" id="PS51379">
    <property type="entry name" value="4FE4S_FER_2"/>
    <property type="match status" value="1"/>
</dbReference>
<accession>A0A2M7R6F6</accession>
<evidence type="ECO:0000313" key="6">
    <source>
        <dbReference type="Proteomes" id="UP000230767"/>
    </source>
</evidence>
<evidence type="ECO:0000259" key="4">
    <source>
        <dbReference type="PROSITE" id="PS51379"/>
    </source>
</evidence>
<dbReference type="AlphaFoldDB" id="A0A2M7R6F6"/>
<dbReference type="GO" id="GO:0051536">
    <property type="term" value="F:iron-sulfur cluster binding"/>
    <property type="evidence" value="ECO:0007669"/>
    <property type="project" value="UniProtKB-KW"/>
</dbReference>
<protein>
    <recommendedName>
        <fullName evidence="4">4Fe-4S ferredoxin-type domain-containing protein</fullName>
    </recommendedName>
</protein>
<name>A0A2M7R6F6_9BACT</name>
<evidence type="ECO:0000256" key="3">
    <source>
        <dbReference type="ARBA" id="ARBA00023014"/>
    </source>
</evidence>
<evidence type="ECO:0000256" key="1">
    <source>
        <dbReference type="ARBA" id="ARBA00022723"/>
    </source>
</evidence>
<organism evidence="5 6">
    <name type="scientific">Candidatus Nealsonbacteria bacterium CG_4_10_14_0_8_um_filter_37_14</name>
    <dbReference type="NCBI Taxonomy" id="1974684"/>
    <lineage>
        <taxon>Bacteria</taxon>
        <taxon>Candidatus Nealsoniibacteriota</taxon>
    </lineage>
</organism>
<sequence>MTYKVNPPKSRHQFEGGAWRVNKEKCVGCGACVAVCPEGIKMGKGGKAEIINQEKLEKCGGESLCQLGAIEKVQQKKTCKSHS</sequence>
<dbReference type="InterPro" id="IPR017900">
    <property type="entry name" value="4Fe4S_Fe_S_CS"/>
</dbReference>
<dbReference type="InterPro" id="IPR017896">
    <property type="entry name" value="4Fe4S_Fe-S-bd"/>
</dbReference>
<keyword evidence="3" id="KW-0411">Iron-sulfur</keyword>
<gene>
    <name evidence="5" type="ORF">COY73_03960</name>
</gene>
<feature type="domain" description="4Fe-4S ferredoxin-type" evidence="4">
    <location>
        <begin position="17"/>
        <end position="45"/>
    </location>
</feature>
<comment type="caution">
    <text evidence="5">The sequence shown here is derived from an EMBL/GenBank/DDBJ whole genome shotgun (WGS) entry which is preliminary data.</text>
</comment>
<dbReference type="EMBL" id="PFLW01000094">
    <property type="protein sequence ID" value="PIY88402.1"/>
    <property type="molecule type" value="Genomic_DNA"/>
</dbReference>
<dbReference type="GO" id="GO:0046872">
    <property type="term" value="F:metal ion binding"/>
    <property type="evidence" value="ECO:0007669"/>
    <property type="project" value="UniProtKB-KW"/>
</dbReference>
<reference evidence="6" key="1">
    <citation type="submission" date="2017-09" db="EMBL/GenBank/DDBJ databases">
        <title>Depth-based differentiation of microbial function through sediment-hosted aquifers and enrichment of novel symbionts in the deep terrestrial subsurface.</title>
        <authorList>
            <person name="Probst A.J."/>
            <person name="Ladd B."/>
            <person name="Jarett J.K."/>
            <person name="Geller-Mcgrath D.E."/>
            <person name="Sieber C.M.K."/>
            <person name="Emerson J.B."/>
            <person name="Anantharaman K."/>
            <person name="Thomas B.C."/>
            <person name="Malmstrom R."/>
            <person name="Stieglmeier M."/>
            <person name="Klingl A."/>
            <person name="Woyke T."/>
            <person name="Ryan C.M."/>
            <person name="Banfield J.F."/>
        </authorList>
    </citation>
    <scope>NUCLEOTIDE SEQUENCE [LARGE SCALE GENOMIC DNA]</scope>
</reference>
<evidence type="ECO:0000313" key="5">
    <source>
        <dbReference type="EMBL" id="PIY88402.1"/>
    </source>
</evidence>
<dbReference type="SUPFAM" id="SSF54862">
    <property type="entry name" value="4Fe-4S ferredoxins"/>
    <property type="match status" value="1"/>
</dbReference>